<dbReference type="Proteomes" id="UP000048600">
    <property type="component" value="Unassembled WGS sequence"/>
</dbReference>
<evidence type="ECO:0000313" key="3">
    <source>
        <dbReference type="Proteomes" id="UP000048600"/>
    </source>
</evidence>
<protein>
    <submittedName>
        <fullName evidence="2">Uncharacterized protein</fullName>
    </submittedName>
</protein>
<dbReference type="AlphaFoldDB" id="A0A655JK57"/>
<dbReference type="EMBL" id="CHKL01000595">
    <property type="protein sequence ID" value="COX04198.1"/>
    <property type="molecule type" value="Genomic_DNA"/>
</dbReference>
<feature type="region of interest" description="Disordered" evidence="1">
    <location>
        <begin position="1"/>
        <end position="52"/>
    </location>
</feature>
<organism evidence="2 3">
    <name type="scientific">Mycobacterium tuberculosis</name>
    <dbReference type="NCBI Taxonomy" id="1773"/>
    <lineage>
        <taxon>Bacteria</taxon>
        <taxon>Bacillati</taxon>
        <taxon>Actinomycetota</taxon>
        <taxon>Actinomycetes</taxon>
        <taxon>Mycobacteriales</taxon>
        <taxon>Mycobacteriaceae</taxon>
        <taxon>Mycobacterium</taxon>
        <taxon>Mycobacterium tuberculosis complex</taxon>
    </lineage>
</organism>
<reference evidence="2 3" key="1">
    <citation type="submission" date="2015-03" db="EMBL/GenBank/DDBJ databases">
        <authorList>
            <consortium name="Pathogen Informatics"/>
        </authorList>
    </citation>
    <scope>NUCLEOTIDE SEQUENCE [LARGE SCALE GENOMIC DNA]</scope>
    <source>
        <strain evidence="2 3">P00601463</strain>
    </source>
</reference>
<accession>A0A655JK57</accession>
<proteinExistence type="predicted"/>
<name>A0A655JK57_MYCTX</name>
<feature type="compositionally biased region" description="Low complexity" evidence="1">
    <location>
        <begin position="1"/>
        <end position="25"/>
    </location>
</feature>
<gene>
    <name evidence="2" type="ORF">ERS007741_03682</name>
</gene>
<sequence>MRVTGSPGVRSAAAAARRGSRNPRGTPVAARSNSTAPTNRSLDSSVSPWPASSLAISPWRQVWIGSPQPSTRKVHNPTRSGVNWPWKTKGSWPLVIGISSGLTRCWGSLGVGSTLARGLSVRCG</sequence>
<feature type="compositionally biased region" description="Polar residues" evidence="1">
    <location>
        <begin position="31"/>
        <end position="47"/>
    </location>
</feature>
<evidence type="ECO:0000313" key="2">
    <source>
        <dbReference type="EMBL" id="COX04198.1"/>
    </source>
</evidence>
<evidence type="ECO:0000256" key="1">
    <source>
        <dbReference type="SAM" id="MobiDB-lite"/>
    </source>
</evidence>